<feature type="compositionally biased region" description="Polar residues" evidence="1">
    <location>
        <begin position="25"/>
        <end position="37"/>
    </location>
</feature>
<feature type="region of interest" description="Disordered" evidence="1">
    <location>
        <begin position="24"/>
        <end position="96"/>
    </location>
</feature>
<proteinExistence type="predicted"/>
<sequence length="184" mass="20399">MHPQGQQETPQAWWTPRGTLIPSRNRLTCSPESTRSLKFSGRSWRTGGIRPLQSSRRNTHHHSRLLPRGGHLWPRQERRPQYGGEAGSSHASDSGWHTSANCPESLLELLKCLRIASSGLVLDRVVSLYRAGCPEPVQHDDQLDFIRPKGPVGLTSALGQYFVEVPLRSPPSTPLVQTSRSGIG</sequence>
<protein>
    <submittedName>
        <fullName evidence="2">Uncharacterized protein</fullName>
    </submittedName>
</protein>
<reference evidence="2" key="1">
    <citation type="submission" date="2022-03" db="EMBL/GenBank/DDBJ databases">
        <authorList>
            <person name="Alioto T."/>
            <person name="Alioto T."/>
            <person name="Gomez Garrido J."/>
        </authorList>
    </citation>
    <scope>NUCLEOTIDE SEQUENCE</scope>
</reference>
<dbReference type="EMBL" id="OW240915">
    <property type="protein sequence ID" value="CAH2286130.1"/>
    <property type="molecule type" value="Genomic_DNA"/>
</dbReference>
<keyword evidence="3" id="KW-1185">Reference proteome</keyword>
<accession>A0AAD1S4C8</accession>
<dbReference type="AlphaFoldDB" id="A0AAD1S4C8"/>
<name>A0AAD1S4C8_PELCU</name>
<gene>
    <name evidence="2" type="ORF">PECUL_23A046938</name>
</gene>
<organism evidence="2 3">
    <name type="scientific">Pelobates cultripes</name>
    <name type="common">Western spadefoot toad</name>
    <dbReference type="NCBI Taxonomy" id="61616"/>
    <lineage>
        <taxon>Eukaryota</taxon>
        <taxon>Metazoa</taxon>
        <taxon>Chordata</taxon>
        <taxon>Craniata</taxon>
        <taxon>Vertebrata</taxon>
        <taxon>Euteleostomi</taxon>
        <taxon>Amphibia</taxon>
        <taxon>Batrachia</taxon>
        <taxon>Anura</taxon>
        <taxon>Pelobatoidea</taxon>
        <taxon>Pelobatidae</taxon>
        <taxon>Pelobates</taxon>
    </lineage>
</organism>
<evidence type="ECO:0000313" key="2">
    <source>
        <dbReference type="EMBL" id="CAH2286130.1"/>
    </source>
</evidence>
<evidence type="ECO:0000256" key="1">
    <source>
        <dbReference type="SAM" id="MobiDB-lite"/>
    </source>
</evidence>
<dbReference type="Proteomes" id="UP001295444">
    <property type="component" value="Chromosome 04"/>
</dbReference>
<evidence type="ECO:0000313" key="3">
    <source>
        <dbReference type="Proteomes" id="UP001295444"/>
    </source>
</evidence>